<dbReference type="Gene3D" id="3.40.50.1820">
    <property type="entry name" value="alpha/beta hydrolase"/>
    <property type="match status" value="1"/>
</dbReference>
<dbReference type="Pfam" id="PF00561">
    <property type="entry name" value="Abhydrolase_1"/>
    <property type="match status" value="1"/>
</dbReference>
<evidence type="ECO:0000313" key="2">
    <source>
        <dbReference type="EMBL" id="UYB35526.1"/>
    </source>
</evidence>
<organism evidence="2 3">
    <name type="scientific">Arthrobacter koreensis</name>
    <dbReference type="NCBI Taxonomy" id="199136"/>
    <lineage>
        <taxon>Bacteria</taxon>
        <taxon>Bacillati</taxon>
        <taxon>Actinomycetota</taxon>
        <taxon>Actinomycetes</taxon>
        <taxon>Micrococcales</taxon>
        <taxon>Micrococcaceae</taxon>
        <taxon>Arthrobacter</taxon>
    </lineage>
</organism>
<dbReference type="PANTHER" id="PTHR37946:SF1">
    <property type="entry name" value="SLL1969 PROTEIN"/>
    <property type="match status" value="1"/>
</dbReference>
<name>A0ABY6FQN8_9MICC</name>
<dbReference type="Proteomes" id="UP001063368">
    <property type="component" value="Chromosome"/>
</dbReference>
<dbReference type="RefSeq" id="WP_263127529.1">
    <property type="nucleotide sequence ID" value="NZ_CP106856.1"/>
</dbReference>
<dbReference type="SUPFAM" id="SSF53474">
    <property type="entry name" value="alpha/beta-Hydrolases"/>
    <property type="match status" value="1"/>
</dbReference>
<evidence type="ECO:0000259" key="1">
    <source>
        <dbReference type="Pfam" id="PF00561"/>
    </source>
</evidence>
<dbReference type="EMBL" id="CP106856">
    <property type="protein sequence ID" value="UYB35526.1"/>
    <property type="molecule type" value="Genomic_DNA"/>
</dbReference>
<evidence type="ECO:0000313" key="3">
    <source>
        <dbReference type="Proteomes" id="UP001063368"/>
    </source>
</evidence>
<protein>
    <submittedName>
        <fullName evidence="2">Alpha/beta hydrolase</fullName>
    </submittedName>
</protein>
<feature type="domain" description="AB hydrolase-1" evidence="1">
    <location>
        <begin position="60"/>
        <end position="167"/>
    </location>
</feature>
<proteinExistence type="predicted"/>
<dbReference type="InterPro" id="IPR029058">
    <property type="entry name" value="AB_hydrolase_fold"/>
</dbReference>
<dbReference type="GO" id="GO:0016787">
    <property type="term" value="F:hydrolase activity"/>
    <property type="evidence" value="ECO:0007669"/>
    <property type="project" value="UniProtKB-KW"/>
</dbReference>
<dbReference type="InterPro" id="IPR000073">
    <property type="entry name" value="AB_hydrolase_1"/>
</dbReference>
<sequence length="251" mass="27494">MSGTVSRPDAERGLKYRLRLAAAWAADYAYVARWQVQGFLCREDPSAYLHPDPDAGQREPVVLIPGVYEDWQLLRPLAEALAARGHPVHTVTTLGYNRGRIDEMARRVEHYLTAADLDSAVIVAHSKGGLIGKHVLLGPQGHRIRRMVAVNAPFSGSPYARYFLVPSIRAFSPRNELLRGLQASLEANARITSIYAAFDPHIPGGSRLDGARNLQLEAMGHFRPLGDTELHRLVVDEVEAGGAWPGPPEGG</sequence>
<reference evidence="2" key="1">
    <citation type="submission" date="2022-09" db="EMBL/GenBank/DDBJ databases">
        <authorList>
            <person name="Li D."/>
            <person name="Cheng J."/>
            <person name="Li Y."/>
        </authorList>
    </citation>
    <scope>NUCLEOTIDE SEQUENCE</scope>
    <source>
        <strain evidence="2">DL</strain>
    </source>
</reference>
<dbReference type="PANTHER" id="PTHR37946">
    <property type="entry name" value="SLL1969 PROTEIN"/>
    <property type="match status" value="1"/>
</dbReference>
<gene>
    <name evidence="2" type="ORF">N9A08_12960</name>
</gene>
<accession>A0ABY6FQN8</accession>
<keyword evidence="2" id="KW-0378">Hydrolase</keyword>
<keyword evidence="3" id="KW-1185">Reference proteome</keyword>